<dbReference type="EMBL" id="MT143259">
    <property type="protein sequence ID" value="QJA94764.1"/>
    <property type="molecule type" value="Genomic_DNA"/>
</dbReference>
<accession>A0A6M3LN19</accession>
<protein>
    <submittedName>
        <fullName evidence="1">Uncharacterized protein</fullName>
    </submittedName>
</protein>
<reference evidence="1" key="1">
    <citation type="submission" date="2020-03" db="EMBL/GenBank/DDBJ databases">
        <title>The deep terrestrial virosphere.</title>
        <authorList>
            <person name="Holmfeldt K."/>
            <person name="Nilsson E."/>
            <person name="Simone D."/>
            <person name="Lopez-Fernandez M."/>
            <person name="Wu X."/>
            <person name="de Brujin I."/>
            <person name="Lundin D."/>
            <person name="Andersson A."/>
            <person name="Bertilsson S."/>
            <person name="Dopson M."/>
        </authorList>
    </citation>
    <scope>NUCLEOTIDE SEQUENCE</scope>
    <source>
        <strain evidence="1">MM415B03750</strain>
    </source>
</reference>
<name>A0A6M3LN19_9ZZZZ</name>
<dbReference type="AlphaFoldDB" id="A0A6M3LN19"/>
<sequence>MYKVWTKNCDGKFSIMTAWQSRGACRRMILGRWGHWPPWAFISKAQTTESFIRANGD</sequence>
<organism evidence="1">
    <name type="scientific">viral metagenome</name>
    <dbReference type="NCBI Taxonomy" id="1070528"/>
    <lineage>
        <taxon>unclassified sequences</taxon>
        <taxon>metagenomes</taxon>
        <taxon>organismal metagenomes</taxon>
    </lineage>
</organism>
<evidence type="ECO:0000313" key="1">
    <source>
        <dbReference type="EMBL" id="QJA94764.1"/>
    </source>
</evidence>
<gene>
    <name evidence="1" type="ORF">MM415B03750_0004</name>
</gene>
<proteinExistence type="predicted"/>